<dbReference type="GO" id="GO:0006508">
    <property type="term" value="P:proteolysis"/>
    <property type="evidence" value="ECO:0007669"/>
    <property type="project" value="InterPro"/>
</dbReference>
<dbReference type="PANTHER" id="PTHR24252">
    <property type="entry name" value="ACROSIN-RELATED"/>
    <property type="match status" value="1"/>
</dbReference>
<dbReference type="STRING" id="48269.A0A183MGF4"/>
<organism evidence="4 5">
    <name type="scientific">Schistosoma margrebowiei</name>
    <dbReference type="NCBI Taxonomy" id="48269"/>
    <lineage>
        <taxon>Eukaryota</taxon>
        <taxon>Metazoa</taxon>
        <taxon>Spiralia</taxon>
        <taxon>Lophotrochozoa</taxon>
        <taxon>Platyhelminthes</taxon>
        <taxon>Trematoda</taxon>
        <taxon>Digenea</taxon>
        <taxon>Strigeidida</taxon>
        <taxon>Schistosomatoidea</taxon>
        <taxon>Schistosomatidae</taxon>
        <taxon>Schistosoma</taxon>
    </lineage>
</organism>
<dbReference type="InterPro" id="IPR035914">
    <property type="entry name" value="Sperma_CUB_dom_sf"/>
</dbReference>
<evidence type="ECO:0000256" key="1">
    <source>
        <dbReference type="ARBA" id="ARBA00023157"/>
    </source>
</evidence>
<dbReference type="PROSITE" id="PS50240">
    <property type="entry name" value="TRYPSIN_DOM"/>
    <property type="match status" value="1"/>
</dbReference>
<evidence type="ECO:0000313" key="5">
    <source>
        <dbReference type="Proteomes" id="UP000277204"/>
    </source>
</evidence>
<dbReference type="CDD" id="cd00041">
    <property type="entry name" value="CUB"/>
    <property type="match status" value="1"/>
</dbReference>
<dbReference type="Gene3D" id="1.10.3520.10">
    <property type="entry name" value="Glycolipid transfer protein"/>
    <property type="match status" value="1"/>
</dbReference>
<dbReference type="PROSITE" id="PS01180">
    <property type="entry name" value="CUB"/>
    <property type="match status" value="1"/>
</dbReference>
<dbReference type="SUPFAM" id="SSF49854">
    <property type="entry name" value="Spermadhesin, CUB domain"/>
    <property type="match status" value="1"/>
</dbReference>
<dbReference type="InterPro" id="IPR000859">
    <property type="entry name" value="CUB_dom"/>
</dbReference>
<keyword evidence="1" id="KW-1015">Disulfide bond</keyword>
<dbReference type="Gene3D" id="2.40.10.10">
    <property type="entry name" value="Trypsin-like serine proteases"/>
    <property type="match status" value="3"/>
</dbReference>
<dbReference type="InterPro" id="IPR009003">
    <property type="entry name" value="Peptidase_S1_PA"/>
</dbReference>
<dbReference type="Proteomes" id="UP000277204">
    <property type="component" value="Unassembled WGS sequence"/>
</dbReference>
<dbReference type="GO" id="GO:0005737">
    <property type="term" value="C:cytoplasm"/>
    <property type="evidence" value="ECO:0007669"/>
    <property type="project" value="InterPro"/>
</dbReference>
<dbReference type="Pfam" id="PF08718">
    <property type="entry name" value="GLTP"/>
    <property type="match status" value="1"/>
</dbReference>
<protein>
    <submittedName>
        <fullName evidence="4">Uncharacterized protein</fullName>
    </submittedName>
</protein>
<evidence type="ECO:0000256" key="3">
    <source>
        <dbReference type="PROSITE-ProRule" id="PRU00059"/>
    </source>
</evidence>
<dbReference type="GO" id="GO:0004252">
    <property type="term" value="F:serine-type endopeptidase activity"/>
    <property type="evidence" value="ECO:0007669"/>
    <property type="project" value="InterPro"/>
</dbReference>
<dbReference type="PROSITE" id="PS00135">
    <property type="entry name" value="TRYPSIN_SER"/>
    <property type="match status" value="1"/>
</dbReference>
<dbReference type="EMBL" id="UZAI01016880">
    <property type="protein sequence ID" value="VDP17543.1"/>
    <property type="molecule type" value="Genomic_DNA"/>
</dbReference>
<dbReference type="PANTHER" id="PTHR24252:SF7">
    <property type="entry name" value="HYALIN"/>
    <property type="match status" value="1"/>
</dbReference>
<dbReference type="GO" id="GO:0120013">
    <property type="term" value="F:lipid transfer activity"/>
    <property type="evidence" value="ECO:0007669"/>
    <property type="project" value="InterPro"/>
</dbReference>
<dbReference type="CDD" id="cd00190">
    <property type="entry name" value="Tryp_SPc"/>
    <property type="match status" value="1"/>
</dbReference>
<dbReference type="InterPro" id="IPR014830">
    <property type="entry name" value="Glycolipid_transfer_prot_dom"/>
</dbReference>
<dbReference type="InterPro" id="IPR033116">
    <property type="entry name" value="TRYPSIN_SER"/>
</dbReference>
<sequence>MITFFSNIPIFKDEKNLDIQTFLQLSKMICDFFGLWDSKFSLLRNDVEGNIKKVSRASTNLHVNTLYDLLANEINRDDSSGSIGLLWLKRTFQFLICFLHYFAQSKNNELIRDMIIKAYDETLTKYHNKLMRHAFRFVLLIVPKRSVFIRKLGLEQDNCELLVLREAGQFAVSVEAHVQTLNQIQQETLDPGFVLLGTRQQGLPLILKEMVLPDGFDLVSPSFTVRDITTELSEPRPTSSCSQPLVYFNQSGIIKSHAQYGMMNYTSNLYCEYIIKAPMNYKIIIQIEELDLEETNSCIFDYLLITDEYYTNVYTYCGHQVKASHSIEMNTSQVYIIFGTDDANHGHGFLLKYETVENEALKSNNFYSCGLTFQLNEDVEYNNNKIESRIIGGELSRPGQWPWMVSVRENNQFRCGASLISNWIDSEEIIMNISSIFIHPNYHLRKLYDYDYALIKTTLPIQYTSKRLPICILNSTLMNINELDHCYVAGWGSSEDSPISNELRHLYIPLLNLTVCNQTEAYQGKLTETMICAGYIRGGKDSCQGDSGSPLMCQLHNTTDHVWYQIGIVSFGKSCAAAGTPGIYSNLTFVNNWISSIIQSYE</sequence>
<comment type="similarity">
    <text evidence="2">Belongs to the peptidase S1 family. CLIP subfamily.</text>
</comment>
<dbReference type="Pfam" id="PF00089">
    <property type="entry name" value="Trypsin"/>
    <property type="match status" value="1"/>
</dbReference>
<proteinExistence type="inferred from homology"/>
<dbReference type="SMART" id="SM00020">
    <property type="entry name" value="Tryp_SPc"/>
    <property type="match status" value="1"/>
</dbReference>
<name>A0A183MGF4_9TREM</name>
<comment type="caution">
    <text evidence="3">Lacks conserved residue(s) required for the propagation of feature annotation.</text>
</comment>
<accession>A0A183MGF4</accession>
<dbReference type="Gene3D" id="2.60.120.290">
    <property type="entry name" value="Spermadhesin, CUB domain"/>
    <property type="match status" value="1"/>
</dbReference>
<dbReference type="InterPro" id="IPR001254">
    <property type="entry name" value="Trypsin_dom"/>
</dbReference>
<reference evidence="4 5" key="1">
    <citation type="submission" date="2018-11" db="EMBL/GenBank/DDBJ databases">
        <authorList>
            <consortium name="Pathogen Informatics"/>
        </authorList>
    </citation>
    <scope>NUCLEOTIDE SEQUENCE [LARGE SCALE GENOMIC DNA]</scope>
    <source>
        <strain evidence="4 5">Zambia</strain>
    </source>
</reference>
<evidence type="ECO:0000256" key="2">
    <source>
        <dbReference type="ARBA" id="ARBA00024195"/>
    </source>
</evidence>
<dbReference type="InterPro" id="IPR043504">
    <property type="entry name" value="Peptidase_S1_PA_chymotrypsin"/>
</dbReference>
<dbReference type="AlphaFoldDB" id="A0A183MGF4"/>
<dbReference type="SUPFAM" id="SSF50494">
    <property type="entry name" value="Trypsin-like serine proteases"/>
    <property type="match status" value="1"/>
</dbReference>
<gene>
    <name evidence="4" type="ORF">SMRZ_LOCUS15129</name>
</gene>
<evidence type="ECO:0000313" key="4">
    <source>
        <dbReference type="EMBL" id="VDP17543.1"/>
    </source>
</evidence>
<dbReference type="InterPro" id="IPR036497">
    <property type="entry name" value="GLTP_sf"/>
</dbReference>
<dbReference type="FunFam" id="2.40.10.10:FF:000002">
    <property type="entry name" value="Transmembrane protease serine"/>
    <property type="match status" value="1"/>
</dbReference>
<dbReference type="SMART" id="SM00042">
    <property type="entry name" value="CUB"/>
    <property type="match status" value="1"/>
</dbReference>
<keyword evidence="5" id="KW-1185">Reference proteome</keyword>
<dbReference type="SUPFAM" id="SSF110004">
    <property type="entry name" value="Glycolipid transfer protein, GLTP"/>
    <property type="match status" value="1"/>
</dbReference>
<dbReference type="Pfam" id="PF00431">
    <property type="entry name" value="CUB"/>
    <property type="match status" value="1"/>
</dbReference>